<feature type="coiled-coil region" evidence="4">
    <location>
        <begin position="307"/>
        <end position="344"/>
    </location>
</feature>
<keyword evidence="2 4" id="KW-0175">Coiled coil</keyword>
<dbReference type="InterPro" id="IPR039008">
    <property type="entry name" value="IF_rod_dom"/>
</dbReference>
<evidence type="ECO:0000256" key="4">
    <source>
        <dbReference type="SAM" id="Coils"/>
    </source>
</evidence>
<proteinExistence type="inferred from homology"/>
<reference evidence="7" key="2">
    <citation type="journal article" date="2009" name="PLoS Genet.">
        <title>Phylogenomics of unusual histone H2A Variants in Bdelloid rotifers.</title>
        <authorList>
            <person name="Van Doninck K."/>
            <person name="Mandigo M.L."/>
            <person name="Hur J.H."/>
            <person name="Wang P."/>
            <person name="Guglielmini J."/>
            <person name="Milinkovitch M.C."/>
            <person name="Lane W.S."/>
            <person name="Meselson M."/>
        </authorList>
    </citation>
    <scope>NUCLEOTIDE SEQUENCE</scope>
    <source>
        <strain evidence="7">Avhis-1</strain>
    </source>
</reference>
<dbReference type="AlphaFoldDB" id="B2ZF81"/>
<dbReference type="PANTHER" id="PTHR45721:SF12">
    <property type="entry name" value="INTERMEDIATE FILAMENT PROTEIN IFA-1"/>
    <property type="match status" value="1"/>
</dbReference>
<comment type="similarity">
    <text evidence="3">Belongs to the intermediate filament family.</text>
</comment>
<dbReference type="Pfam" id="PF00038">
    <property type="entry name" value="Filament"/>
    <property type="match status" value="1"/>
</dbReference>
<dbReference type="GO" id="GO:0031507">
    <property type="term" value="P:heterochromatin formation"/>
    <property type="evidence" value="ECO:0007669"/>
    <property type="project" value="TreeGrafter"/>
</dbReference>
<dbReference type="GO" id="GO:0005200">
    <property type="term" value="F:structural constituent of cytoskeleton"/>
    <property type="evidence" value="ECO:0007669"/>
    <property type="project" value="TreeGrafter"/>
</dbReference>
<evidence type="ECO:0000313" key="7">
    <source>
        <dbReference type="EMBL" id="ACD37551.1"/>
    </source>
</evidence>
<dbReference type="GO" id="GO:0005652">
    <property type="term" value="C:nuclear lamina"/>
    <property type="evidence" value="ECO:0007669"/>
    <property type="project" value="TreeGrafter"/>
</dbReference>
<dbReference type="EMBL" id="EU652315">
    <property type="protein sequence ID" value="ACD37551.1"/>
    <property type="molecule type" value="Genomic_DNA"/>
</dbReference>
<evidence type="ECO:0000259" key="6">
    <source>
        <dbReference type="Pfam" id="PF00038"/>
    </source>
</evidence>
<dbReference type="GO" id="GO:0090435">
    <property type="term" value="P:protein localization to nuclear envelope"/>
    <property type="evidence" value="ECO:0007669"/>
    <property type="project" value="TreeGrafter"/>
</dbReference>
<name>B2ZF81_ADIVA</name>
<dbReference type="GO" id="GO:0006998">
    <property type="term" value="P:nuclear envelope organization"/>
    <property type="evidence" value="ECO:0007669"/>
    <property type="project" value="TreeGrafter"/>
</dbReference>
<feature type="compositionally biased region" description="Polar residues" evidence="5">
    <location>
        <begin position="411"/>
        <end position="428"/>
    </location>
</feature>
<dbReference type="SUPFAM" id="SSF64593">
    <property type="entry name" value="Intermediate filament protein, coiled coil region"/>
    <property type="match status" value="2"/>
</dbReference>
<organism evidence="7">
    <name type="scientific">Adineta vaga</name>
    <name type="common">Rotifer</name>
    <name type="synonym">Callidina vaga</name>
    <dbReference type="NCBI Taxonomy" id="104782"/>
    <lineage>
        <taxon>Eukaryota</taxon>
        <taxon>Metazoa</taxon>
        <taxon>Spiralia</taxon>
        <taxon>Gnathifera</taxon>
        <taxon>Rotifera</taxon>
        <taxon>Eurotatoria</taxon>
        <taxon>Bdelloidea</taxon>
        <taxon>Adinetida</taxon>
        <taxon>Adinetidae</taxon>
        <taxon>Adineta</taxon>
    </lineage>
</organism>
<accession>B2ZF81</accession>
<evidence type="ECO:0000256" key="3">
    <source>
        <dbReference type="RuleBase" id="RU000685"/>
    </source>
</evidence>
<feature type="domain" description="IF rod" evidence="6">
    <location>
        <begin position="26"/>
        <end position="383"/>
    </location>
</feature>
<dbReference type="GO" id="GO:0005882">
    <property type="term" value="C:intermediate filament"/>
    <property type="evidence" value="ECO:0007669"/>
    <property type="project" value="UniProtKB-KW"/>
</dbReference>
<dbReference type="InterPro" id="IPR018039">
    <property type="entry name" value="IF_conserved"/>
</dbReference>
<dbReference type="PROSITE" id="PS00226">
    <property type="entry name" value="IF_ROD_1"/>
    <property type="match status" value="1"/>
</dbReference>
<evidence type="ECO:0000256" key="2">
    <source>
        <dbReference type="ARBA" id="ARBA00023054"/>
    </source>
</evidence>
<sequence>MSASTYRNSSFPMTKPPLYTQAREKERFELSTLNDKFADYVEKVRYLEAQNKQIQMDANLLTEKERENCQRIKSKFEVEILQLKEIVEKLFKDKNETFSIAQVTQNTVLPLKQQLNQTFRERDGSKYDTEKLERQLSSIEGDILMYKRRLGHQDNEQNQWKQLIAHIQRLLVQTKNEIHTESIGRTSGEQKTKQLHGEIARLREQQQQKLKDVKHSALMAGSNSTNDRAHVFKSELSNAIRRVREDFERENDTHRNELYTQFTQSYDSIIRQYPELAHLFLNEREQERIKQEEDRVRLDIQRVRTDINTLKQKTAELKLHIRELQIKVEMMTDENQRIEQLQQNEINQFKLQHEKTSQDYEDVIYKQTSLEKEIETYRNLLEGTMKPVVDNITDEYNTMTSNYVKPERQTDLPSTPKSYTTTHRMTPKTNHEKPSDSNFYNTFQSLYSHSKPSEAVSPSVVDIPITRILEETEIITNVGDYHMKMNDNEHQIVEIDETTNDSSSLNT</sequence>
<keyword evidence="1 3" id="KW-0403">Intermediate filament</keyword>
<reference evidence="7" key="1">
    <citation type="journal article" date="2009" name="Mol. Biol. Evol.">
        <title>Degenerate tetraploidy was established before bdelloid rotifer families diverged.</title>
        <authorList>
            <person name="Hur J.H."/>
            <person name="Van Doninck K."/>
            <person name="Mandigo M.L."/>
            <person name="Meselson M."/>
        </authorList>
    </citation>
    <scope>NUCLEOTIDE SEQUENCE</scope>
    <source>
        <strain evidence="7">Avhis-1</strain>
    </source>
</reference>
<evidence type="ECO:0000256" key="5">
    <source>
        <dbReference type="SAM" id="MobiDB-lite"/>
    </source>
</evidence>
<protein>
    <submittedName>
        <fullName evidence="7">Filament protein</fullName>
    </submittedName>
</protein>
<evidence type="ECO:0000256" key="1">
    <source>
        <dbReference type="ARBA" id="ARBA00022754"/>
    </source>
</evidence>
<dbReference type="Gene3D" id="1.20.5.170">
    <property type="match status" value="1"/>
</dbReference>
<dbReference type="PANTHER" id="PTHR45721">
    <property type="entry name" value="LAMIN DM0-RELATED"/>
    <property type="match status" value="1"/>
</dbReference>
<dbReference type="GO" id="GO:0051664">
    <property type="term" value="P:nuclear pore localization"/>
    <property type="evidence" value="ECO:0007669"/>
    <property type="project" value="TreeGrafter"/>
</dbReference>
<dbReference type="GO" id="GO:0007097">
    <property type="term" value="P:nuclear migration"/>
    <property type="evidence" value="ECO:0007669"/>
    <property type="project" value="TreeGrafter"/>
</dbReference>
<feature type="region of interest" description="Disordered" evidence="5">
    <location>
        <begin position="406"/>
        <end position="437"/>
    </location>
</feature>